<evidence type="ECO:0000313" key="3">
    <source>
        <dbReference type="Proteomes" id="UP001597414"/>
    </source>
</evidence>
<dbReference type="Pfam" id="PF00535">
    <property type="entry name" value="Glycos_transf_2"/>
    <property type="match status" value="1"/>
</dbReference>
<sequence>MTVSIIIPTYNRGELLRETIDSIIGQSYPFWELLIIDDESSDNTHEIVEKYEKQDSRIKYFKRPNNLPKGANACRNYGLSLASGTFIKWVDSDDLLKENNLELQIKVLKENRNIKVCLGYSQNFFKNKDNLKDLWSRSFESNNFFYDHIKNNIRWHLGAILWKKEALNQEPFSNSLMNSQEWLMNSIALLDLEHSQIYNLKEIIYLVRRGHRRISSNTSSSYYFHQTKARFLLLLEMLKRGRFDFLCVFELTKQILANSYYTIKGLAKDQFNFKYF</sequence>
<accession>A0ABW5BE80</accession>
<dbReference type="Gene3D" id="3.90.550.10">
    <property type="entry name" value="Spore Coat Polysaccharide Biosynthesis Protein SpsA, Chain A"/>
    <property type="match status" value="1"/>
</dbReference>
<protein>
    <submittedName>
        <fullName evidence="2">Glycosyltransferase family 2 protein</fullName>
    </submittedName>
</protein>
<dbReference type="PANTHER" id="PTHR43685">
    <property type="entry name" value="GLYCOSYLTRANSFERASE"/>
    <property type="match status" value="1"/>
</dbReference>
<dbReference type="EMBL" id="JBHUIV010000025">
    <property type="protein sequence ID" value="MFD2203178.1"/>
    <property type="molecule type" value="Genomic_DNA"/>
</dbReference>
<evidence type="ECO:0000259" key="1">
    <source>
        <dbReference type="Pfam" id="PF00535"/>
    </source>
</evidence>
<organism evidence="2 3">
    <name type="scientific">Shivajiella indica</name>
    <dbReference type="NCBI Taxonomy" id="872115"/>
    <lineage>
        <taxon>Bacteria</taxon>
        <taxon>Pseudomonadati</taxon>
        <taxon>Bacteroidota</taxon>
        <taxon>Cytophagia</taxon>
        <taxon>Cytophagales</taxon>
        <taxon>Cyclobacteriaceae</taxon>
        <taxon>Shivajiella</taxon>
    </lineage>
</organism>
<reference evidence="3" key="1">
    <citation type="journal article" date="2019" name="Int. J. Syst. Evol. Microbiol.">
        <title>The Global Catalogue of Microorganisms (GCM) 10K type strain sequencing project: providing services to taxonomists for standard genome sequencing and annotation.</title>
        <authorList>
            <consortium name="The Broad Institute Genomics Platform"/>
            <consortium name="The Broad Institute Genome Sequencing Center for Infectious Disease"/>
            <person name="Wu L."/>
            <person name="Ma J."/>
        </authorList>
    </citation>
    <scope>NUCLEOTIDE SEQUENCE [LARGE SCALE GENOMIC DNA]</scope>
    <source>
        <strain evidence="3">KCTC 19812</strain>
    </source>
</reference>
<dbReference type="PANTHER" id="PTHR43685:SF2">
    <property type="entry name" value="GLYCOSYLTRANSFERASE 2-LIKE DOMAIN-CONTAINING PROTEIN"/>
    <property type="match status" value="1"/>
</dbReference>
<keyword evidence="3" id="KW-1185">Reference proteome</keyword>
<gene>
    <name evidence="2" type="ORF">ACFSKV_16495</name>
</gene>
<evidence type="ECO:0000313" key="2">
    <source>
        <dbReference type="EMBL" id="MFD2203178.1"/>
    </source>
</evidence>
<dbReference type="Proteomes" id="UP001597414">
    <property type="component" value="Unassembled WGS sequence"/>
</dbReference>
<proteinExistence type="predicted"/>
<comment type="caution">
    <text evidence="2">The sequence shown here is derived from an EMBL/GenBank/DDBJ whole genome shotgun (WGS) entry which is preliminary data.</text>
</comment>
<dbReference type="RefSeq" id="WP_380805203.1">
    <property type="nucleotide sequence ID" value="NZ_JBHUIV010000025.1"/>
</dbReference>
<dbReference type="InterPro" id="IPR029044">
    <property type="entry name" value="Nucleotide-diphossugar_trans"/>
</dbReference>
<dbReference type="SUPFAM" id="SSF53448">
    <property type="entry name" value="Nucleotide-diphospho-sugar transferases"/>
    <property type="match status" value="1"/>
</dbReference>
<dbReference type="InterPro" id="IPR001173">
    <property type="entry name" value="Glyco_trans_2-like"/>
</dbReference>
<feature type="domain" description="Glycosyltransferase 2-like" evidence="1">
    <location>
        <begin position="4"/>
        <end position="161"/>
    </location>
</feature>
<dbReference type="InterPro" id="IPR050834">
    <property type="entry name" value="Glycosyltransf_2"/>
</dbReference>
<name>A0ABW5BE80_9BACT</name>
<dbReference type="CDD" id="cd00761">
    <property type="entry name" value="Glyco_tranf_GTA_type"/>
    <property type="match status" value="1"/>
</dbReference>